<feature type="transmembrane region" description="Helical" evidence="6">
    <location>
        <begin position="142"/>
        <end position="164"/>
    </location>
</feature>
<proteinExistence type="predicted"/>
<feature type="transmembrane region" description="Helical" evidence="6">
    <location>
        <begin position="410"/>
        <end position="431"/>
    </location>
</feature>
<keyword evidence="5 6" id="KW-0472">Membrane</keyword>
<evidence type="ECO:0000313" key="9">
    <source>
        <dbReference type="Proteomes" id="UP001248581"/>
    </source>
</evidence>
<feature type="transmembrane region" description="Helical" evidence="6">
    <location>
        <begin position="184"/>
        <end position="202"/>
    </location>
</feature>
<evidence type="ECO:0000256" key="5">
    <source>
        <dbReference type="ARBA" id="ARBA00023136"/>
    </source>
</evidence>
<dbReference type="InterPro" id="IPR011701">
    <property type="entry name" value="MFS"/>
</dbReference>
<dbReference type="PROSITE" id="PS50850">
    <property type="entry name" value="MFS"/>
    <property type="match status" value="1"/>
</dbReference>
<feature type="domain" description="Major facilitator superfamily (MFS) profile" evidence="7">
    <location>
        <begin position="308"/>
        <end position="498"/>
    </location>
</feature>
<feature type="transmembrane region" description="Helical" evidence="6">
    <location>
        <begin position="443"/>
        <end position="464"/>
    </location>
</feature>
<feature type="transmembrane region" description="Helical" evidence="6">
    <location>
        <begin position="82"/>
        <end position="98"/>
    </location>
</feature>
<keyword evidence="2" id="KW-0813">Transport</keyword>
<reference evidence="9" key="1">
    <citation type="submission" date="2023-09" db="EMBL/GenBank/DDBJ databases">
        <authorList>
            <person name="Li S."/>
            <person name="Li X."/>
            <person name="Zhang C."/>
            <person name="Zhao Z."/>
        </authorList>
    </citation>
    <scope>NUCLEOTIDE SEQUENCE [LARGE SCALE GENOMIC DNA]</scope>
    <source>
        <strain evidence="9">SQ345</strain>
    </source>
</reference>
<evidence type="ECO:0000256" key="1">
    <source>
        <dbReference type="ARBA" id="ARBA00004141"/>
    </source>
</evidence>
<keyword evidence="4 6" id="KW-1133">Transmembrane helix</keyword>
<feature type="transmembrane region" description="Helical" evidence="6">
    <location>
        <begin position="50"/>
        <end position="70"/>
    </location>
</feature>
<keyword evidence="9" id="KW-1185">Reference proteome</keyword>
<dbReference type="RefSeq" id="WP_348387854.1">
    <property type="nucleotide sequence ID" value="NZ_CP134146.1"/>
</dbReference>
<evidence type="ECO:0000259" key="7">
    <source>
        <dbReference type="PROSITE" id="PS50850"/>
    </source>
</evidence>
<evidence type="ECO:0000256" key="2">
    <source>
        <dbReference type="ARBA" id="ARBA00022448"/>
    </source>
</evidence>
<keyword evidence="3 6" id="KW-0812">Transmembrane</keyword>
<dbReference type="Proteomes" id="UP001248581">
    <property type="component" value="Chromosome"/>
</dbReference>
<feature type="transmembrane region" description="Helical" evidence="6">
    <location>
        <begin position="266"/>
        <end position="283"/>
    </location>
</feature>
<feature type="transmembrane region" description="Helical" evidence="6">
    <location>
        <begin position="385"/>
        <end position="404"/>
    </location>
</feature>
<accession>A0ABY9TIQ1</accession>
<dbReference type="PANTHER" id="PTHR19432:SF35">
    <property type="entry name" value="SOLUTE CARRIER FAMILY 45 MEMBER 3 ISOFORM X1"/>
    <property type="match status" value="1"/>
</dbReference>
<evidence type="ECO:0000256" key="4">
    <source>
        <dbReference type="ARBA" id="ARBA00022989"/>
    </source>
</evidence>
<evidence type="ECO:0000256" key="3">
    <source>
        <dbReference type="ARBA" id="ARBA00022692"/>
    </source>
</evidence>
<sequence length="498" mass="54665">MSNQKPQLSFWQIWNMCFGFLGIQFGFALQNANVSRIFQTLGAEIDDIPILWIAGPITGLIVQPIVGYFSDNTWNKFGRRRPFFFAGAILTTLALFVMPNSPALWIAAGTLWILDASINITMEPFRAFVGDNLPHEQRTTGFAMQSFFIGIGAIVASAMPYMLANWFGVNNVAPAGEIAESVKYSFYFGGLVLLASVLWTVYSSKEYSPKQLADFEAAELGAANDKSTEDSVRANLNYQQKGWVYLTVGLISTFAIVQFALDKQLYILSIGFIVFALVQFIVAKMQSSGKTSNGFYEVIDDLYHMPETMKKLAVTQFFSWFGLFAMWIYTTSAVTSVHFGSNDPTSTAYNTGADWVGVLFAAYNGFAALAAFVIPVLAAKYSRQWAHFICLFCGAAGLISMAFIENPDLLLVSMIGVGIAWASILSVPYSLLSSSLPANKMGVYMGIFNFFIVIPQILAASVLGLFVRELFAGQSIYALVLGGAFMIISAISVLRVKD</sequence>
<protein>
    <submittedName>
        <fullName evidence="8">MFS transporter</fullName>
    </submittedName>
</protein>
<gene>
    <name evidence="8" type="ORF">RI845_00790</name>
</gene>
<dbReference type="InterPro" id="IPR020846">
    <property type="entry name" value="MFS_dom"/>
</dbReference>
<dbReference type="Gene3D" id="1.20.1250.20">
    <property type="entry name" value="MFS general substrate transporter like domains"/>
    <property type="match status" value="2"/>
</dbReference>
<feature type="transmembrane region" description="Helical" evidence="6">
    <location>
        <begin position="12"/>
        <end position="30"/>
    </location>
</feature>
<feature type="transmembrane region" description="Helical" evidence="6">
    <location>
        <begin position="355"/>
        <end position="378"/>
    </location>
</feature>
<feature type="transmembrane region" description="Helical" evidence="6">
    <location>
        <begin position="476"/>
        <end position="496"/>
    </location>
</feature>
<feature type="transmembrane region" description="Helical" evidence="6">
    <location>
        <begin position="312"/>
        <end position="335"/>
    </location>
</feature>
<dbReference type="InterPro" id="IPR036259">
    <property type="entry name" value="MFS_trans_sf"/>
</dbReference>
<organism evidence="8 9">
    <name type="scientific">Thalassotalea nanhaiensis</name>
    <dbReference type="NCBI Taxonomy" id="3065648"/>
    <lineage>
        <taxon>Bacteria</taxon>
        <taxon>Pseudomonadati</taxon>
        <taxon>Pseudomonadota</taxon>
        <taxon>Gammaproteobacteria</taxon>
        <taxon>Alteromonadales</taxon>
        <taxon>Colwelliaceae</taxon>
        <taxon>Thalassotalea</taxon>
    </lineage>
</organism>
<evidence type="ECO:0000256" key="6">
    <source>
        <dbReference type="SAM" id="Phobius"/>
    </source>
</evidence>
<dbReference type="PANTHER" id="PTHR19432">
    <property type="entry name" value="SUGAR TRANSPORTER"/>
    <property type="match status" value="1"/>
</dbReference>
<dbReference type="Pfam" id="PF07690">
    <property type="entry name" value="MFS_1"/>
    <property type="match status" value="1"/>
</dbReference>
<comment type="subcellular location">
    <subcellularLocation>
        <location evidence="1">Membrane</location>
        <topology evidence="1">Multi-pass membrane protein</topology>
    </subcellularLocation>
</comment>
<dbReference type="SUPFAM" id="SSF103473">
    <property type="entry name" value="MFS general substrate transporter"/>
    <property type="match status" value="1"/>
</dbReference>
<dbReference type="EMBL" id="CP134146">
    <property type="protein sequence ID" value="WNC68699.1"/>
    <property type="molecule type" value="Genomic_DNA"/>
</dbReference>
<evidence type="ECO:0000313" key="8">
    <source>
        <dbReference type="EMBL" id="WNC68699.1"/>
    </source>
</evidence>
<name>A0ABY9TIQ1_9GAMM</name>
<feature type="transmembrane region" description="Helical" evidence="6">
    <location>
        <begin position="243"/>
        <end position="260"/>
    </location>
</feature>